<accession>A0A9P7JGM6</accession>
<feature type="transmembrane region" description="Helical" evidence="1">
    <location>
        <begin position="211"/>
        <end position="233"/>
    </location>
</feature>
<keyword evidence="1" id="KW-0472">Membrane</keyword>
<reference evidence="3" key="1">
    <citation type="journal article" date="2020" name="New Phytol.">
        <title>Comparative genomics reveals dynamic genome evolution in host specialist ectomycorrhizal fungi.</title>
        <authorList>
            <person name="Lofgren L.A."/>
            <person name="Nguyen N.H."/>
            <person name="Vilgalys R."/>
            <person name="Ruytinx J."/>
            <person name="Liao H.L."/>
            <person name="Branco S."/>
            <person name="Kuo A."/>
            <person name="LaButti K."/>
            <person name="Lipzen A."/>
            <person name="Andreopoulos W."/>
            <person name="Pangilinan J."/>
            <person name="Riley R."/>
            <person name="Hundley H."/>
            <person name="Na H."/>
            <person name="Barry K."/>
            <person name="Grigoriev I.V."/>
            <person name="Stajich J.E."/>
            <person name="Kennedy P.G."/>
        </authorList>
    </citation>
    <scope>NUCLEOTIDE SEQUENCE</scope>
    <source>
        <strain evidence="3">MN1</strain>
    </source>
</reference>
<dbReference type="Proteomes" id="UP000807769">
    <property type="component" value="Unassembled WGS sequence"/>
</dbReference>
<dbReference type="Pfam" id="PF20151">
    <property type="entry name" value="DUF6533"/>
    <property type="match status" value="1"/>
</dbReference>
<dbReference type="AlphaFoldDB" id="A0A9P7JGM6"/>
<dbReference type="OrthoDB" id="2632012at2759"/>
<evidence type="ECO:0000259" key="2">
    <source>
        <dbReference type="Pfam" id="PF20151"/>
    </source>
</evidence>
<protein>
    <recommendedName>
        <fullName evidence="2">DUF6533 domain-containing protein</fullName>
    </recommendedName>
</protein>
<feature type="transmembrane region" description="Helical" evidence="1">
    <location>
        <begin position="121"/>
        <end position="142"/>
    </location>
</feature>
<comment type="caution">
    <text evidence="3">The sequence shown here is derived from an EMBL/GenBank/DDBJ whole genome shotgun (WGS) entry which is preliminary data.</text>
</comment>
<keyword evidence="1" id="KW-1133">Transmembrane helix</keyword>
<keyword evidence="4" id="KW-1185">Reference proteome</keyword>
<proteinExistence type="predicted"/>
<dbReference type="RefSeq" id="XP_041196195.1">
    <property type="nucleotide sequence ID" value="XM_041344512.1"/>
</dbReference>
<feature type="domain" description="DUF6533" evidence="2">
    <location>
        <begin position="20"/>
        <end position="64"/>
    </location>
</feature>
<feature type="transmembrane region" description="Helical" evidence="1">
    <location>
        <begin position="169"/>
        <end position="190"/>
    </location>
</feature>
<feature type="transmembrane region" description="Helical" evidence="1">
    <location>
        <begin position="49"/>
        <end position="73"/>
    </location>
</feature>
<evidence type="ECO:0000313" key="4">
    <source>
        <dbReference type="Proteomes" id="UP000807769"/>
    </source>
</evidence>
<gene>
    <name evidence="3" type="ORF">BJ212DRAFT_984595</name>
</gene>
<evidence type="ECO:0000256" key="1">
    <source>
        <dbReference type="SAM" id="Phobius"/>
    </source>
</evidence>
<evidence type="ECO:0000313" key="3">
    <source>
        <dbReference type="EMBL" id="KAG1821128.1"/>
    </source>
</evidence>
<organism evidence="3 4">
    <name type="scientific">Suillus subaureus</name>
    <dbReference type="NCBI Taxonomy" id="48587"/>
    <lineage>
        <taxon>Eukaryota</taxon>
        <taxon>Fungi</taxon>
        <taxon>Dikarya</taxon>
        <taxon>Basidiomycota</taxon>
        <taxon>Agaricomycotina</taxon>
        <taxon>Agaricomycetes</taxon>
        <taxon>Agaricomycetidae</taxon>
        <taxon>Boletales</taxon>
        <taxon>Suillineae</taxon>
        <taxon>Suillaceae</taxon>
        <taxon>Suillus</taxon>
    </lineage>
</organism>
<dbReference type="InterPro" id="IPR045340">
    <property type="entry name" value="DUF6533"/>
</dbReference>
<dbReference type="EMBL" id="JABBWG010000007">
    <property type="protein sequence ID" value="KAG1821128.1"/>
    <property type="molecule type" value="Genomic_DNA"/>
</dbReference>
<keyword evidence="1" id="KW-0812">Transmembrane</keyword>
<dbReference type="GeneID" id="64638528"/>
<sequence>MNISRQVTQADLLSGLNLNYAYVALTSLWSYDYILCLPDAVTFLAESRWGFCTFLYLTCSHLPFAFLILNLLVVLQPDAPILICRTYNVINTYVGILTVACAECIFIIRAYAVWERERWTAVYAVISTIAYLVAIAICLQEYNFSVPEPCWIPGIAKYLDTGTSTRLCVAFGLLATAELQILSFLLYRTVKSRGGWGIDNRLMVSLLRHNLLYFGCGFAFSLSVILTAIFLPFPVVHVLAQFVYSHFRGVTRMHRDFWRSDRLNASCGISTDTSLSTWMTRTPHVAFTVCSEG</sequence>
<name>A0A9P7JGM6_9AGAM</name>
<feature type="transmembrane region" description="Helical" evidence="1">
    <location>
        <begin position="93"/>
        <end position="114"/>
    </location>
</feature>